<organism evidence="1 2">
    <name type="scientific">Phyllobacterium ifriqiyense</name>
    <dbReference type="NCBI Taxonomy" id="314238"/>
    <lineage>
        <taxon>Bacteria</taxon>
        <taxon>Pseudomonadati</taxon>
        <taxon>Pseudomonadota</taxon>
        <taxon>Alphaproteobacteria</taxon>
        <taxon>Hyphomicrobiales</taxon>
        <taxon>Phyllobacteriaceae</taxon>
        <taxon>Phyllobacterium</taxon>
    </lineage>
</organism>
<accession>A0ABU0S7H6</accession>
<comment type="caution">
    <text evidence="1">The sequence shown here is derived from an EMBL/GenBank/DDBJ whole genome shotgun (WGS) entry which is preliminary data.</text>
</comment>
<sequence length="70" mass="7717">MRLRLGTMQNLASKLLGFDVSDERAKPVQTKSFNCDSPSLLGEGHQCPEEVMSCDCEKASRAFPIKTESP</sequence>
<name>A0ABU0S7H6_9HYPH</name>
<proteinExistence type="predicted"/>
<dbReference type="EMBL" id="JAUSZT010000003">
    <property type="protein sequence ID" value="MDQ0996717.1"/>
    <property type="molecule type" value="Genomic_DNA"/>
</dbReference>
<evidence type="ECO:0000313" key="1">
    <source>
        <dbReference type="EMBL" id="MDQ0996717.1"/>
    </source>
</evidence>
<protein>
    <submittedName>
        <fullName evidence="1">Uncharacterized protein</fullName>
    </submittedName>
</protein>
<evidence type="ECO:0000313" key="2">
    <source>
        <dbReference type="Proteomes" id="UP001237780"/>
    </source>
</evidence>
<keyword evidence="2" id="KW-1185">Reference proteome</keyword>
<gene>
    <name evidence="1" type="ORF">QFZ34_001899</name>
</gene>
<reference evidence="1 2" key="1">
    <citation type="submission" date="2023-07" db="EMBL/GenBank/DDBJ databases">
        <title>Comparative genomics of wheat-associated soil bacteria to identify genetic determinants of phenazine resistance.</title>
        <authorList>
            <person name="Mouncey N."/>
        </authorList>
    </citation>
    <scope>NUCLEOTIDE SEQUENCE [LARGE SCALE GENOMIC DNA]</scope>
    <source>
        <strain evidence="1 2">W4I11</strain>
    </source>
</reference>
<dbReference type="Proteomes" id="UP001237780">
    <property type="component" value="Unassembled WGS sequence"/>
</dbReference>